<dbReference type="PANTHER" id="PTHR11034">
    <property type="entry name" value="N-MYC DOWNSTREAM REGULATED"/>
    <property type="match status" value="1"/>
</dbReference>
<protein>
    <submittedName>
        <fullName evidence="3">Uncharacterized protein</fullName>
    </submittedName>
</protein>
<evidence type="ECO:0000256" key="1">
    <source>
        <dbReference type="ARBA" id="ARBA00005598"/>
    </source>
</evidence>
<proteinExistence type="inferred from homology"/>
<dbReference type="Proteomes" id="UP001634394">
    <property type="component" value="Unassembled WGS sequence"/>
</dbReference>
<name>A0ABD3VRW1_SINWO</name>
<evidence type="ECO:0000313" key="3">
    <source>
        <dbReference type="EMBL" id="KAL3864336.1"/>
    </source>
</evidence>
<reference evidence="3 4" key="1">
    <citation type="submission" date="2024-11" db="EMBL/GenBank/DDBJ databases">
        <title>Chromosome-level genome assembly of the freshwater bivalve Anodonta woodiana.</title>
        <authorList>
            <person name="Chen X."/>
        </authorList>
    </citation>
    <scope>NUCLEOTIDE SEQUENCE [LARGE SCALE GENOMIC DNA]</scope>
    <source>
        <strain evidence="3">MN2024</strain>
        <tissue evidence="3">Gills</tissue>
    </source>
</reference>
<comment type="similarity">
    <text evidence="1">Belongs to the NDRG family.</text>
</comment>
<dbReference type="InterPro" id="IPR029058">
    <property type="entry name" value="AB_hydrolase_fold"/>
</dbReference>
<dbReference type="InterPro" id="IPR004142">
    <property type="entry name" value="NDRG"/>
</dbReference>
<comment type="caution">
    <text evidence="3">The sequence shown here is derived from an EMBL/GenBank/DDBJ whole genome shotgun (WGS) entry which is preliminary data.</text>
</comment>
<evidence type="ECO:0000313" key="4">
    <source>
        <dbReference type="Proteomes" id="UP001634394"/>
    </source>
</evidence>
<dbReference type="Pfam" id="PF03096">
    <property type="entry name" value="Ndr"/>
    <property type="match status" value="1"/>
</dbReference>
<dbReference type="Gene3D" id="3.40.50.1820">
    <property type="entry name" value="alpha/beta hydrolase"/>
    <property type="match status" value="1"/>
</dbReference>
<gene>
    <name evidence="3" type="ORF">ACJMK2_006027</name>
</gene>
<organism evidence="3 4">
    <name type="scientific">Sinanodonta woodiana</name>
    <name type="common">Chinese pond mussel</name>
    <name type="synonym">Anodonta woodiana</name>
    <dbReference type="NCBI Taxonomy" id="1069815"/>
    <lineage>
        <taxon>Eukaryota</taxon>
        <taxon>Metazoa</taxon>
        <taxon>Spiralia</taxon>
        <taxon>Lophotrochozoa</taxon>
        <taxon>Mollusca</taxon>
        <taxon>Bivalvia</taxon>
        <taxon>Autobranchia</taxon>
        <taxon>Heteroconchia</taxon>
        <taxon>Palaeoheterodonta</taxon>
        <taxon>Unionida</taxon>
        <taxon>Unionoidea</taxon>
        <taxon>Unionidae</taxon>
        <taxon>Unioninae</taxon>
        <taxon>Sinanodonta</taxon>
    </lineage>
</organism>
<feature type="compositionally biased region" description="Acidic residues" evidence="2">
    <location>
        <begin position="71"/>
        <end position="86"/>
    </location>
</feature>
<feature type="region of interest" description="Disordered" evidence="2">
    <location>
        <begin position="69"/>
        <end position="92"/>
    </location>
</feature>
<accession>A0ABD3VRW1</accession>
<keyword evidence="4" id="KW-1185">Reference proteome</keyword>
<evidence type="ECO:0000256" key="2">
    <source>
        <dbReference type="SAM" id="MobiDB-lite"/>
    </source>
</evidence>
<dbReference type="EMBL" id="JBJQND010000010">
    <property type="protein sequence ID" value="KAL3864336.1"/>
    <property type="molecule type" value="Genomic_DNA"/>
</dbReference>
<sequence length="92" mass="10573">MTSELEHREISAPRVGKFNVYIQGDLKRCNFKILTVHDLGCNHTSWFNFINHESMEEIQKRAAFIHIDIPGQEDDAPALPPEDEKEPDPSVK</sequence>
<dbReference type="AlphaFoldDB" id="A0ABD3VRW1"/>